<dbReference type="GO" id="GO:0008299">
    <property type="term" value="P:isoprenoid biosynthetic process"/>
    <property type="evidence" value="ECO:0007669"/>
    <property type="project" value="InterPro"/>
</dbReference>
<dbReference type="PROSITE" id="PS00723">
    <property type="entry name" value="POLYPRENYL_SYNTHASE_1"/>
    <property type="match status" value="1"/>
</dbReference>
<comment type="caution">
    <text evidence="7">The sequence shown here is derived from an EMBL/GenBank/DDBJ whole genome shotgun (WGS) entry which is preliminary data.</text>
</comment>
<keyword evidence="8" id="KW-1185">Reference proteome</keyword>
<dbReference type="PROSITE" id="PS00444">
    <property type="entry name" value="POLYPRENYL_SYNTHASE_2"/>
    <property type="match status" value="1"/>
</dbReference>
<dbReference type="GO" id="GO:0046872">
    <property type="term" value="F:metal ion binding"/>
    <property type="evidence" value="ECO:0007669"/>
    <property type="project" value="UniProtKB-KW"/>
</dbReference>
<evidence type="ECO:0000313" key="8">
    <source>
        <dbReference type="Proteomes" id="UP000267469"/>
    </source>
</evidence>
<dbReference type="EMBL" id="RJTM01000097">
    <property type="protein sequence ID" value="RNL84303.1"/>
    <property type="molecule type" value="Genomic_DNA"/>
</dbReference>
<dbReference type="GO" id="GO:0004659">
    <property type="term" value="F:prenyltransferase activity"/>
    <property type="evidence" value="ECO:0007669"/>
    <property type="project" value="InterPro"/>
</dbReference>
<evidence type="ECO:0000256" key="4">
    <source>
        <dbReference type="ARBA" id="ARBA00022723"/>
    </source>
</evidence>
<keyword evidence="4" id="KW-0479">Metal-binding</keyword>
<reference evidence="7 8" key="1">
    <citation type="submission" date="2018-10" db="EMBL/GenBank/DDBJ databases">
        <title>Sinomicrobium pectinilyticum sp. nov., a pectinase-producing bacterium isolated from alkaline and saline soil, and emended description of the genus Sinomicrobium.</title>
        <authorList>
            <person name="Cheng B."/>
            <person name="Li C."/>
            <person name="Lai Q."/>
            <person name="Du M."/>
            <person name="Shao Z."/>
            <person name="Xu P."/>
            <person name="Yang C."/>
        </authorList>
    </citation>
    <scope>NUCLEOTIDE SEQUENCE [LARGE SCALE GENOMIC DNA]</scope>
    <source>
        <strain evidence="7 8">5DNS001</strain>
    </source>
</reference>
<keyword evidence="5" id="KW-0460">Magnesium</keyword>
<dbReference type="InterPro" id="IPR033749">
    <property type="entry name" value="Polyprenyl_synt_CS"/>
</dbReference>
<sequence>MLTISRYQEEFLEYLKSYPFKKEPKGLYAPMHYILHVGGKRLRPVLTLLTADIFGGDYKKAMNAALAVEVFHNFTLVHDDIMDDAPLRRGMPSVHEKWDLNTGILSGDIMLIMAYRLFEDYEPVLQAGLIRLFSKTAAEVCEGQQYDVDFEMRNDVTLPEYLRMIRYKTAVLVGTAMKMGALIAGAEEWETEAIYDFGLHLGTAFQLQDDYLDAFGDAETFGKRIGGDIVENKKTFLYLTALEKLDEEDALLLRNLYDLTPADTEEKINTVKDLFVASGATELIREEIRQHTEKAFESIASLTVTEEKKEVLLEFGKRLMNREV</sequence>
<evidence type="ECO:0000256" key="5">
    <source>
        <dbReference type="ARBA" id="ARBA00022842"/>
    </source>
</evidence>
<dbReference type="OrthoDB" id="9805316at2"/>
<evidence type="ECO:0000256" key="2">
    <source>
        <dbReference type="ARBA" id="ARBA00006706"/>
    </source>
</evidence>
<evidence type="ECO:0000313" key="7">
    <source>
        <dbReference type="EMBL" id="RNL84303.1"/>
    </source>
</evidence>
<dbReference type="InterPro" id="IPR000092">
    <property type="entry name" value="Polyprenyl_synt"/>
</dbReference>
<evidence type="ECO:0000256" key="6">
    <source>
        <dbReference type="RuleBase" id="RU004466"/>
    </source>
</evidence>
<dbReference type="PANTHER" id="PTHR12001">
    <property type="entry name" value="GERANYLGERANYL PYROPHOSPHATE SYNTHASE"/>
    <property type="match status" value="1"/>
</dbReference>
<protein>
    <submittedName>
        <fullName evidence="7">Polyprenyl synthetase family protein</fullName>
    </submittedName>
</protein>
<name>A0A3N0E8Z4_SINP1</name>
<evidence type="ECO:0000256" key="3">
    <source>
        <dbReference type="ARBA" id="ARBA00022679"/>
    </source>
</evidence>
<dbReference type="RefSeq" id="WP_123216621.1">
    <property type="nucleotide sequence ID" value="NZ_RJTM01000097.1"/>
</dbReference>
<comment type="cofactor">
    <cofactor evidence="1">
        <name>Mg(2+)</name>
        <dbReference type="ChEBI" id="CHEBI:18420"/>
    </cofactor>
</comment>
<proteinExistence type="inferred from homology"/>
<dbReference type="SFLD" id="SFLDG01017">
    <property type="entry name" value="Polyprenyl_Transferase_Like"/>
    <property type="match status" value="1"/>
</dbReference>
<gene>
    <name evidence="7" type="ORF">ED312_13880</name>
</gene>
<dbReference type="AlphaFoldDB" id="A0A3N0E8Z4"/>
<evidence type="ECO:0000256" key="1">
    <source>
        <dbReference type="ARBA" id="ARBA00001946"/>
    </source>
</evidence>
<dbReference type="InterPro" id="IPR008949">
    <property type="entry name" value="Isoprenoid_synthase_dom_sf"/>
</dbReference>
<dbReference type="SFLD" id="SFLDS00005">
    <property type="entry name" value="Isoprenoid_Synthase_Type_I"/>
    <property type="match status" value="1"/>
</dbReference>
<dbReference type="Gene3D" id="1.10.600.10">
    <property type="entry name" value="Farnesyl Diphosphate Synthase"/>
    <property type="match status" value="1"/>
</dbReference>
<dbReference type="Proteomes" id="UP000267469">
    <property type="component" value="Unassembled WGS sequence"/>
</dbReference>
<dbReference type="PANTHER" id="PTHR12001:SF85">
    <property type="entry name" value="SHORT CHAIN ISOPRENYL DIPHOSPHATE SYNTHASE"/>
    <property type="match status" value="1"/>
</dbReference>
<dbReference type="SUPFAM" id="SSF48576">
    <property type="entry name" value="Terpenoid synthases"/>
    <property type="match status" value="1"/>
</dbReference>
<keyword evidence="3 6" id="KW-0808">Transferase</keyword>
<dbReference type="CDD" id="cd00685">
    <property type="entry name" value="Trans_IPPS_HT"/>
    <property type="match status" value="1"/>
</dbReference>
<accession>A0A3N0E8Z4</accession>
<comment type="similarity">
    <text evidence="2 6">Belongs to the FPP/GGPP synthase family.</text>
</comment>
<dbReference type="Pfam" id="PF00348">
    <property type="entry name" value="polyprenyl_synt"/>
    <property type="match status" value="1"/>
</dbReference>
<organism evidence="7 8">
    <name type="scientific">Sinomicrobium pectinilyticum</name>
    <dbReference type="NCBI Taxonomy" id="1084421"/>
    <lineage>
        <taxon>Bacteria</taxon>
        <taxon>Pseudomonadati</taxon>
        <taxon>Bacteroidota</taxon>
        <taxon>Flavobacteriia</taxon>
        <taxon>Flavobacteriales</taxon>
        <taxon>Flavobacteriaceae</taxon>
        <taxon>Sinomicrobium</taxon>
    </lineage>
</organism>